<accession>A0ACB9L624</accession>
<gene>
    <name evidence="1" type="ORF">L6164_028476</name>
</gene>
<dbReference type="EMBL" id="CM039437">
    <property type="protein sequence ID" value="KAI4305087.1"/>
    <property type="molecule type" value="Genomic_DNA"/>
</dbReference>
<evidence type="ECO:0000313" key="2">
    <source>
        <dbReference type="Proteomes" id="UP000828941"/>
    </source>
</evidence>
<organism evidence="1 2">
    <name type="scientific">Bauhinia variegata</name>
    <name type="common">Purple orchid tree</name>
    <name type="synonym">Phanera variegata</name>
    <dbReference type="NCBI Taxonomy" id="167791"/>
    <lineage>
        <taxon>Eukaryota</taxon>
        <taxon>Viridiplantae</taxon>
        <taxon>Streptophyta</taxon>
        <taxon>Embryophyta</taxon>
        <taxon>Tracheophyta</taxon>
        <taxon>Spermatophyta</taxon>
        <taxon>Magnoliopsida</taxon>
        <taxon>eudicotyledons</taxon>
        <taxon>Gunneridae</taxon>
        <taxon>Pentapetalae</taxon>
        <taxon>rosids</taxon>
        <taxon>fabids</taxon>
        <taxon>Fabales</taxon>
        <taxon>Fabaceae</taxon>
        <taxon>Cercidoideae</taxon>
        <taxon>Cercideae</taxon>
        <taxon>Bauhiniinae</taxon>
        <taxon>Bauhinia</taxon>
    </lineage>
</organism>
<evidence type="ECO:0000313" key="1">
    <source>
        <dbReference type="EMBL" id="KAI4305087.1"/>
    </source>
</evidence>
<protein>
    <submittedName>
        <fullName evidence="1">Uncharacterized protein</fullName>
    </submittedName>
</protein>
<comment type="caution">
    <text evidence="1">The sequence shown here is derived from an EMBL/GenBank/DDBJ whole genome shotgun (WGS) entry which is preliminary data.</text>
</comment>
<proteinExistence type="predicted"/>
<name>A0ACB9L624_BAUVA</name>
<sequence>MSRRATKKKSSRSGGAKNEIGVLCKEQFGSTLGFFGAGGHVEISGIRNLSAFGVVQPLAETSIISESMSPMFEESLGNFDEQLPDIPLDDISWFLLCGFCFLKWVILGDIFGIRNLSAFGVVVQLPAETSITSESMSPISEDSVGNFVEQLLGIPFDDFSWFLLCGFCFLKWVLLGFLLLGFVLVLPEGAIRDKNVQKASARLSYKNW</sequence>
<keyword evidence="2" id="KW-1185">Reference proteome</keyword>
<dbReference type="Proteomes" id="UP000828941">
    <property type="component" value="Chromosome 12"/>
</dbReference>
<reference evidence="1 2" key="1">
    <citation type="journal article" date="2022" name="DNA Res.">
        <title>Chromosomal-level genome assembly of the orchid tree Bauhinia variegata (Leguminosae; Cercidoideae) supports the allotetraploid origin hypothesis of Bauhinia.</title>
        <authorList>
            <person name="Zhong Y."/>
            <person name="Chen Y."/>
            <person name="Zheng D."/>
            <person name="Pang J."/>
            <person name="Liu Y."/>
            <person name="Luo S."/>
            <person name="Meng S."/>
            <person name="Qian L."/>
            <person name="Wei D."/>
            <person name="Dai S."/>
            <person name="Zhou R."/>
        </authorList>
    </citation>
    <scope>NUCLEOTIDE SEQUENCE [LARGE SCALE GENOMIC DNA]</scope>
    <source>
        <strain evidence="1">BV-YZ2020</strain>
    </source>
</reference>